<keyword evidence="1" id="KW-0472">Membrane</keyword>
<dbReference type="AlphaFoldDB" id="A0A6G4V9Y8"/>
<feature type="transmembrane region" description="Helical" evidence="1">
    <location>
        <begin position="193"/>
        <end position="210"/>
    </location>
</feature>
<organism evidence="2 3">
    <name type="scientific">Streptomyces scabichelini</name>
    <dbReference type="NCBI Taxonomy" id="2711217"/>
    <lineage>
        <taxon>Bacteria</taxon>
        <taxon>Bacillati</taxon>
        <taxon>Actinomycetota</taxon>
        <taxon>Actinomycetes</taxon>
        <taxon>Kitasatosporales</taxon>
        <taxon>Streptomycetaceae</taxon>
        <taxon>Streptomyces</taxon>
    </lineage>
</organism>
<keyword evidence="1" id="KW-1133">Transmembrane helix</keyword>
<evidence type="ECO:0000313" key="2">
    <source>
        <dbReference type="EMBL" id="NGO10791.1"/>
    </source>
</evidence>
<sequence>MGAAAGGRALLPPVALVPPVWRTLPWGALTAGGALGLLLAGTPRMLSGEPDPLLSLHLLRGAALAFALGLAFLLDDPARHTTSVVPTRRPVRAGLRVVLVAPFAALCWTAALLLVPQEARPPVGAVTLEATATAVFALAAATMAVRCTDATRQGAAVSAGLLLTALVAALLLPDEWALFVTPDDPRWNSAHERWAGLLAVAALVGAGACTEPVRARRLRGLTPARTRSG</sequence>
<dbReference type="RefSeq" id="WP_165263113.1">
    <property type="nucleotide sequence ID" value="NZ_JAAKZY010000084.1"/>
</dbReference>
<evidence type="ECO:0000256" key="1">
    <source>
        <dbReference type="SAM" id="Phobius"/>
    </source>
</evidence>
<feature type="transmembrane region" description="Helical" evidence="1">
    <location>
        <begin position="95"/>
        <end position="115"/>
    </location>
</feature>
<comment type="caution">
    <text evidence="2">The sequence shown here is derived from an EMBL/GenBank/DDBJ whole genome shotgun (WGS) entry which is preliminary data.</text>
</comment>
<dbReference type="Proteomes" id="UP000472335">
    <property type="component" value="Unassembled WGS sequence"/>
</dbReference>
<name>A0A6G4V9Y8_9ACTN</name>
<protein>
    <submittedName>
        <fullName evidence="2">ABC transporter</fullName>
    </submittedName>
</protein>
<dbReference type="EMBL" id="JAAKZY010000084">
    <property type="protein sequence ID" value="NGO10791.1"/>
    <property type="molecule type" value="Genomic_DNA"/>
</dbReference>
<gene>
    <name evidence="2" type="ORF">G5C60_25145</name>
</gene>
<keyword evidence="3" id="KW-1185">Reference proteome</keyword>
<feature type="transmembrane region" description="Helical" evidence="1">
    <location>
        <begin position="20"/>
        <end position="41"/>
    </location>
</feature>
<feature type="transmembrane region" description="Helical" evidence="1">
    <location>
        <begin position="53"/>
        <end position="74"/>
    </location>
</feature>
<feature type="transmembrane region" description="Helical" evidence="1">
    <location>
        <begin position="121"/>
        <end position="142"/>
    </location>
</feature>
<feature type="transmembrane region" description="Helical" evidence="1">
    <location>
        <begin position="154"/>
        <end position="173"/>
    </location>
</feature>
<evidence type="ECO:0000313" key="3">
    <source>
        <dbReference type="Proteomes" id="UP000472335"/>
    </source>
</evidence>
<proteinExistence type="predicted"/>
<reference evidence="2 3" key="1">
    <citation type="submission" date="2020-02" db="EMBL/GenBank/DDBJ databases">
        <title>Whole-genome analyses of novel actinobacteria.</title>
        <authorList>
            <person name="Sahin N."/>
            <person name="Gencbay T."/>
        </authorList>
    </citation>
    <scope>NUCLEOTIDE SEQUENCE [LARGE SCALE GENOMIC DNA]</scope>
    <source>
        <strain evidence="2 3">HC44</strain>
    </source>
</reference>
<keyword evidence="1" id="KW-0812">Transmembrane</keyword>
<accession>A0A6G4V9Y8</accession>